<evidence type="ECO:0000256" key="2">
    <source>
        <dbReference type="ARBA" id="ARBA00022946"/>
    </source>
</evidence>
<dbReference type="GO" id="GO:0003729">
    <property type="term" value="F:mRNA binding"/>
    <property type="evidence" value="ECO:0007669"/>
    <property type="project" value="TreeGrafter"/>
</dbReference>
<dbReference type="AlphaFoldDB" id="A0A0E0QNU2"/>
<dbReference type="GO" id="GO:0007005">
    <property type="term" value="P:mitochondrion organization"/>
    <property type="evidence" value="ECO:0007669"/>
    <property type="project" value="TreeGrafter"/>
</dbReference>
<name>A0A0E0QNU2_ORYRU</name>
<dbReference type="eggNOG" id="KOG4197">
    <property type="taxonomic scope" value="Eukaryota"/>
</dbReference>
<dbReference type="STRING" id="4529.A0A0E0QNU2"/>
<dbReference type="Pfam" id="PF01535">
    <property type="entry name" value="PPR"/>
    <property type="match status" value="1"/>
</dbReference>
<dbReference type="InterPro" id="IPR011990">
    <property type="entry name" value="TPR-like_helical_dom_sf"/>
</dbReference>
<proteinExistence type="predicted"/>
<evidence type="ECO:0000256" key="1">
    <source>
        <dbReference type="ARBA" id="ARBA00022737"/>
    </source>
</evidence>
<dbReference type="GO" id="GO:0005739">
    <property type="term" value="C:mitochondrion"/>
    <property type="evidence" value="ECO:0007669"/>
    <property type="project" value="TreeGrafter"/>
</dbReference>
<dbReference type="PANTHER" id="PTHR47934">
    <property type="entry name" value="PENTATRICOPEPTIDE REPEAT-CONTAINING PROTEIN PET309, MITOCHONDRIAL"/>
    <property type="match status" value="1"/>
</dbReference>
<dbReference type="EnsemblPlants" id="ORUFI09G03290.1">
    <property type="protein sequence ID" value="ORUFI09G03290.1"/>
    <property type="gene ID" value="ORUFI09G03290"/>
</dbReference>
<protein>
    <recommendedName>
        <fullName evidence="5">Pentacotripeptide-repeat region of PRORP domain-containing protein</fullName>
    </recommendedName>
</protein>
<reference evidence="3" key="2">
    <citation type="submission" date="2015-06" db="UniProtKB">
        <authorList>
            <consortium name="EnsemblPlants"/>
        </authorList>
    </citation>
    <scope>IDENTIFICATION</scope>
</reference>
<keyword evidence="2" id="KW-0809">Transit peptide</keyword>
<dbReference type="Gene3D" id="1.25.40.10">
    <property type="entry name" value="Tetratricopeptide repeat domain"/>
    <property type="match status" value="1"/>
</dbReference>
<evidence type="ECO:0008006" key="5">
    <source>
        <dbReference type="Google" id="ProtNLM"/>
    </source>
</evidence>
<organism evidence="3 4">
    <name type="scientific">Oryza rufipogon</name>
    <name type="common">Brownbeard rice</name>
    <name type="synonym">Asian wild rice</name>
    <dbReference type="NCBI Taxonomy" id="4529"/>
    <lineage>
        <taxon>Eukaryota</taxon>
        <taxon>Viridiplantae</taxon>
        <taxon>Streptophyta</taxon>
        <taxon>Embryophyta</taxon>
        <taxon>Tracheophyta</taxon>
        <taxon>Spermatophyta</taxon>
        <taxon>Magnoliopsida</taxon>
        <taxon>Liliopsida</taxon>
        <taxon>Poales</taxon>
        <taxon>Poaceae</taxon>
        <taxon>BOP clade</taxon>
        <taxon>Oryzoideae</taxon>
        <taxon>Oryzeae</taxon>
        <taxon>Oryzinae</taxon>
        <taxon>Oryza</taxon>
    </lineage>
</organism>
<dbReference type="InterPro" id="IPR002885">
    <property type="entry name" value="PPR_rpt"/>
</dbReference>
<dbReference type="GO" id="GO:0006396">
    <property type="term" value="P:RNA processing"/>
    <property type="evidence" value="ECO:0007669"/>
    <property type="project" value="TreeGrafter"/>
</dbReference>
<accession>A0A0E0QNU2</accession>
<dbReference type="OMA" id="CNEGGMV"/>
<keyword evidence="1" id="KW-0677">Repeat</keyword>
<dbReference type="Proteomes" id="UP000008022">
    <property type="component" value="Unassembled WGS sequence"/>
</dbReference>
<evidence type="ECO:0000313" key="4">
    <source>
        <dbReference type="Proteomes" id="UP000008022"/>
    </source>
</evidence>
<sequence>MLHWRLEISAKYGGQGSCGKDGHGLMEKMCLELDVYTVYIQYGRADRMHEAENLLHIMIENGVRSNNVRCTTLISIRCNEGGMVEARRLFQEMAGNGAKSSLVTYNVMIDGTSRRGAHARLKGSERRWRRSYAAVVHWQCVSGKMDVPLGLFEL</sequence>
<reference evidence="4" key="1">
    <citation type="submission" date="2013-06" db="EMBL/GenBank/DDBJ databases">
        <authorList>
            <person name="Zhao Q."/>
        </authorList>
    </citation>
    <scope>NUCLEOTIDE SEQUENCE</scope>
    <source>
        <strain evidence="4">cv. W1943</strain>
    </source>
</reference>
<dbReference type="Pfam" id="PF13041">
    <property type="entry name" value="PPR_2"/>
    <property type="match status" value="1"/>
</dbReference>
<dbReference type="HOGENOM" id="CLU_1707245_0_0_1"/>
<evidence type="ECO:0000313" key="3">
    <source>
        <dbReference type="EnsemblPlants" id="ORUFI09G03290.1"/>
    </source>
</evidence>
<keyword evidence="4" id="KW-1185">Reference proteome</keyword>
<dbReference type="InterPro" id="IPR051114">
    <property type="entry name" value="Mito_RNA_Proc_CCM1"/>
</dbReference>
<dbReference type="PANTHER" id="PTHR47934:SF2">
    <property type="entry name" value="OS07G0671200 PROTEIN"/>
    <property type="match status" value="1"/>
</dbReference>
<dbReference type="Gramene" id="ORUFI09G03290.1">
    <property type="protein sequence ID" value="ORUFI09G03290.1"/>
    <property type="gene ID" value="ORUFI09G03290"/>
</dbReference>